<evidence type="ECO:0000313" key="5">
    <source>
        <dbReference type="Proteomes" id="UP000736856"/>
    </source>
</evidence>
<dbReference type="Pfam" id="PF13614">
    <property type="entry name" value="AAA_31"/>
    <property type="match status" value="1"/>
</dbReference>
<dbReference type="Proteomes" id="UP000736856">
    <property type="component" value="Unassembled WGS sequence"/>
</dbReference>
<reference evidence="4" key="1">
    <citation type="submission" date="2019-02" db="EMBL/GenBank/DDBJ databases">
        <title>A novel Candidatus Liberibacter species associated with the New Zealand native fuchsia psyllid, Ctenarytaina fuchsiae.</title>
        <authorList>
            <person name="Thompson S.M."/>
            <person name="Jorgensen N."/>
            <person name="David C."/>
            <person name="Bulman S.R."/>
            <person name="Smith G.R."/>
        </authorList>
    </citation>
    <scope>NUCLEOTIDE SEQUENCE</scope>
    <source>
        <strain evidence="4">Oxford</strain>
    </source>
</reference>
<dbReference type="GO" id="GO:0005524">
    <property type="term" value="F:ATP binding"/>
    <property type="evidence" value="ECO:0007669"/>
    <property type="project" value="UniProtKB-KW"/>
</dbReference>
<dbReference type="GO" id="GO:0016887">
    <property type="term" value="F:ATP hydrolysis activity"/>
    <property type="evidence" value="ECO:0007669"/>
    <property type="project" value="TreeGrafter"/>
</dbReference>
<dbReference type="GO" id="GO:0009898">
    <property type="term" value="C:cytoplasmic side of plasma membrane"/>
    <property type="evidence" value="ECO:0007669"/>
    <property type="project" value="TreeGrafter"/>
</dbReference>
<organism evidence="4 5">
    <name type="scientific">Candidatus Liberibacter ctenarytainae</name>
    <dbReference type="NCBI Taxonomy" id="2020335"/>
    <lineage>
        <taxon>Bacteria</taxon>
        <taxon>Pseudomonadati</taxon>
        <taxon>Pseudomonadota</taxon>
        <taxon>Alphaproteobacteria</taxon>
        <taxon>Hyphomicrobiales</taxon>
        <taxon>Rhizobiaceae</taxon>
        <taxon>Liberibacter</taxon>
    </lineage>
</organism>
<evidence type="ECO:0000259" key="3">
    <source>
        <dbReference type="Pfam" id="PF13614"/>
    </source>
</evidence>
<accession>A0A937AE33</accession>
<keyword evidence="2" id="KW-0067">ATP-binding</keyword>
<proteinExistence type="predicted"/>
<keyword evidence="1" id="KW-0547">Nucleotide-binding</keyword>
<dbReference type="Gene3D" id="3.40.50.300">
    <property type="entry name" value="P-loop containing nucleotide triphosphate hydrolases"/>
    <property type="match status" value="1"/>
</dbReference>
<name>A0A937AE33_9HYPH</name>
<feature type="domain" description="AAA" evidence="3">
    <location>
        <begin position="157"/>
        <end position="318"/>
    </location>
</feature>
<dbReference type="InterPro" id="IPR050625">
    <property type="entry name" value="ParA/MinD_ATPase"/>
</dbReference>
<evidence type="ECO:0000313" key="4">
    <source>
        <dbReference type="EMBL" id="MBL0848659.1"/>
    </source>
</evidence>
<dbReference type="Gene3D" id="3.40.50.2300">
    <property type="match status" value="1"/>
</dbReference>
<dbReference type="SUPFAM" id="SSF52172">
    <property type="entry name" value="CheY-like"/>
    <property type="match status" value="1"/>
</dbReference>
<dbReference type="PANTHER" id="PTHR43384">
    <property type="entry name" value="SEPTUM SITE-DETERMINING PROTEIN MIND HOMOLOG, CHLOROPLASTIC-RELATED"/>
    <property type="match status" value="1"/>
</dbReference>
<sequence>MVVGYESDDRKQSNPILKNTRSLQSISIHAFCITDTLYSVIEKSKIDRRMSGMNFRITKGSISEAIGVFSASSTPNVLIVQTNVNSRAVLQALEPLAEVCDPSTRVVIIGEMNDVALYRELIANGVSDYLVEPLYVEDIISVVDKICAVPKEESFGRSIAFIGSRGGAGSSTIAHNCAFSFASVLATKTVLVDLDLPFGSVNINFDQDPFQNIADVIYDGNKVDEELIDQLLVSYTENLSLLTSPSTLERTYDFEDNVMSPIIEVLQRSFPITILDVPHLWNKWNRDILVSSDKVVITTSLDLVGLRNSKNLIDILRILRPNDKLPYLILNQVGMPKRPEIAVDDFCSPLGIKPSFVVPFDSSVFGAAANSGKMIHELDSKSSIAAIFANFAHILADRVTIDKPKDSIYGKIKSIFRKK</sequence>
<evidence type="ECO:0000256" key="2">
    <source>
        <dbReference type="ARBA" id="ARBA00022840"/>
    </source>
</evidence>
<comment type="caution">
    <text evidence="4">The sequence shown here is derived from an EMBL/GenBank/DDBJ whole genome shotgun (WGS) entry which is preliminary data.</text>
</comment>
<dbReference type="GO" id="GO:0005829">
    <property type="term" value="C:cytosol"/>
    <property type="evidence" value="ECO:0007669"/>
    <property type="project" value="TreeGrafter"/>
</dbReference>
<dbReference type="InterPro" id="IPR027417">
    <property type="entry name" value="P-loop_NTPase"/>
</dbReference>
<dbReference type="InterPro" id="IPR011006">
    <property type="entry name" value="CheY-like_superfamily"/>
</dbReference>
<dbReference type="PANTHER" id="PTHR43384:SF6">
    <property type="entry name" value="SEPTUM SITE-DETERMINING PROTEIN MIND HOMOLOG, CHLOROPLASTIC"/>
    <property type="match status" value="1"/>
</dbReference>
<gene>
    <name evidence="4" type="ORF">EU981_00930</name>
</gene>
<protein>
    <submittedName>
        <fullName evidence="4">CtpF protein</fullName>
    </submittedName>
</protein>
<dbReference type="AlphaFoldDB" id="A0A937AE33"/>
<dbReference type="GO" id="GO:0051782">
    <property type="term" value="P:negative regulation of cell division"/>
    <property type="evidence" value="ECO:0007669"/>
    <property type="project" value="TreeGrafter"/>
</dbReference>
<dbReference type="InterPro" id="IPR025669">
    <property type="entry name" value="AAA_dom"/>
</dbReference>
<evidence type="ECO:0000256" key="1">
    <source>
        <dbReference type="ARBA" id="ARBA00022741"/>
    </source>
</evidence>
<dbReference type="SUPFAM" id="SSF52540">
    <property type="entry name" value="P-loop containing nucleoside triphosphate hydrolases"/>
    <property type="match status" value="1"/>
</dbReference>
<dbReference type="EMBL" id="SEOL01000001">
    <property type="protein sequence ID" value="MBL0848659.1"/>
    <property type="molecule type" value="Genomic_DNA"/>
</dbReference>